<feature type="domain" description="ABC transporter" evidence="5">
    <location>
        <begin position="2"/>
        <end position="229"/>
    </location>
</feature>
<dbReference type="Pfam" id="PF00005">
    <property type="entry name" value="ABC_tran"/>
    <property type="match status" value="1"/>
</dbReference>
<dbReference type="GO" id="GO:0016887">
    <property type="term" value="F:ATP hydrolysis activity"/>
    <property type="evidence" value="ECO:0007669"/>
    <property type="project" value="InterPro"/>
</dbReference>
<dbReference type="InterPro" id="IPR027417">
    <property type="entry name" value="P-loop_NTPase"/>
</dbReference>
<dbReference type="PANTHER" id="PTHR43335">
    <property type="entry name" value="ABC TRANSPORTER, ATP-BINDING PROTEIN"/>
    <property type="match status" value="1"/>
</dbReference>
<gene>
    <name evidence="6" type="ORF">CJ198_13790</name>
</gene>
<evidence type="ECO:0000256" key="1">
    <source>
        <dbReference type="ARBA" id="ARBA00005417"/>
    </source>
</evidence>
<keyword evidence="7" id="KW-1185">Reference proteome</keyword>
<sequence length="300" mass="31741">MLELTGITLKSGRKTWLKDVSLTARPRRLTGIVGQRGSGKTELVRVIMGLITPDEGTVELEGHELGFGDRQNFGYLPAERGGYPGIKVLEQIVYLARLHGMTMGAAERNAVTLLSRLDLSDRAYAPLSHLSGTEVARAEIAAVLAADPDVVVLDDPFDGLDAASTEKVFSLLRDHADSGVPVIFTSDSYELTESVADDVIALDHGKVVGKGSLAKLRKAANQYAVRYESAAAAEAGRTGLVAHPGIDVADNEETGAADRELVVFSASDPQASFAAVAATSGVTEYGAHNASLAELLKERI</sequence>
<organism evidence="6 7">
    <name type="scientific">Brevibacterium luteolum</name>
    <dbReference type="NCBI Taxonomy" id="199591"/>
    <lineage>
        <taxon>Bacteria</taxon>
        <taxon>Bacillati</taxon>
        <taxon>Actinomycetota</taxon>
        <taxon>Actinomycetes</taxon>
        <taxon>Micrococcales</taxon>
        <taxon>Brevibacteriaceae</taxon>
        <taxon>Brevibacterium</taxon>
    </lineage>
</organism>
<dbReference type="AlphaFoldDB" id="A0A2N6PE34"/>
<evidence type="ECO:0000313" key="6">
    <source>
        <dbReference type="EMBL" id="PMB96945.1"/>
    </source>
</evidence>
<proteinExistence type="inferred from homology"/>
<dbReference type="InterPro" id="IPR003593">
    <property type="entry name" value="AAA+_ATPase"/>
</dbReference>
<evidence type="ECO:0000256" key="3">
    <source>
        <dbReference type="ARBA" id="ARBA00022741"/>
    </source>
</evidence>
<keyword evidence="2" id="KW-0813">Transport</keyword>
<dbReference type="Proteomes" id="UP000235703">
    <property type="component" value="Unassembled WGS sequence"/>
</dbReference>
<dbReference type="PANTHER" id="PTHR43335:SF4">
    <property type="entry name" value="ABC TRANSPORTER, ATP-BINDING PROTEIN"/>
    <property type="match status" value="1"/>
</dbReference>
<dbReference type="RefSeq" id="WP_102163188.1">
    <property type="nucleotide sequence ID" value="NZ_PNFZ01000012.1"/>
</dbReference>
<dbReference type="SMART" id="SM00382">
    <property type="entry name" value="AAA"/>
    <property type="match status" value="1"/>
</dbReference>
<keyword evidence="4 6" id="KW-0067">ATP-binding</keyword>
<dbReference type="OrthoDB" id="9804819at2"/>
<evidence type="ECO:0000256" key="4">
    <source>
        <dbReference type="ARBA" id="ARBA00022840"/>
    </source>
</evidence>
<dbReference type="InterPro" id="IPR003439">
    <property type="entry name" value="ABC_transporter-like_ATP-bd"/>
</dbReference>
<keyword evidence="3" id="KW-0547">Nucleotide-binding</keyword>
<dbReference type="SUPFAM" id="SSF52540">
    <property type="entry name" value="P-loop containing nucleoside triphosphate hydrolases"/>
    <property type="match status" value="1"/>
</dbReference>
<reference evidence="6 7" key="1">
    <citation type="submission" date="2017-09" db="EMBL/GenBank/DDBJ databases">
        <title>Bacterial strain isolated from the female urinary microbiota.</title>
        <authorList>
            <person name="Thomas-White K."/>
            <person name="Kumar N."/>
            <person name="Forster S."/>
            <person name="Putonti C."/>
            <person name="Lawley T."/>
            <person name="Wolfe A.J."/>
        </authorList>
    </citation>
    <scope>NUCLEOTIDE SEQUENCE [LARGE SCALE GENOMIC DNA]</scope>
    <source>
        <strain evidence="6 7">UMB0680</strain>
    </source>
</reference>
<dbReference type="Gene3D" id="3.40.50.300">
    <property type="entry name" value="P-loop containing nucleotide triphosphate hydrolases"/>
    <property type="match status" value="1"/>
</dbReference>
<comment type="similarity">
    <text evidence="1">Belongs to the ABC transporter superfamily.</text>
</comment>
<evidence type="ECO:0000256" key="2">
    <source>
        <dbReference type="ARBA" id="ARBA00022448"/>
    </source>
</evidence>
<dbReference type="EMBL" id="PNFZ01000012">
    <property type="protein sequence ID" value="PMB96945.1"/>
    <property type="molecule type" value="Genomic_DNA"/>
</dbReference>
<dbReference type="PROSITE" id="PS50893">
    <property type="entry name" value="ABC_TRANSPORTER_2"/>
    <property type="match status" value="1"/>
</dbReference>
<protein>
    <submittedName>
        <fullName evidence="6">ABC transporter ATP-binding protein</fullName>
    </submittedName>
</protein>
<dbReference type="GO" id="GO:0005524">
    <property type="term" value="F:ATP binding"/>
    <property type="evidence" value="ECO:0007669"/>
    <property type="project" value="UniProtKB-KW"/>
</dbReference>
<evidence type="ECO:0000313" key="7">
    <source>
        <dbReference type="Proteomes" id="UP000235703"/>
    </source>
</evidence>
<accession>A0A2N6PE34</accession>
<evidence type="ECO:0000259" key="5">
    <source>
        <dbReference type="PROSITE" id="PS50893"/>
    </source>
</evidence>
<comment type="caution">
    <text evidence="6">The sequence shown here is derived from an EMBL/GenBank/DDBJ whole genome shotgun (WGS) entry which is preliminary data.</text>
</comment>
<name>A0A2N6PE34_9MICO</name>